<dbReference type="InterPro" id="IPR033880">
    <property type="entry name" value="SPFH_YdjI"/>
</dbReference>
<dbReference type="Proteomes" id="UP000214760">
    <property type="component" value="Unassembled WGS sequence"/>
</dbReference>
<dbReference type="GO" id="GO:0008233">
    <property type="term" value="F:peptidase activity"/>
    <property type="evidence" value="ECO:0007669"/>
    <property type="project" value="UniProtKB-KW"/>
</dbReference>
<accession>A0A1I6IDS9</accession>
<evidence type="ECO:0000259" key="1">
    <source>
        <dbReference type="Pfam" id="PF13421"/>
    </source>
</evidence>
<evidence type="ECO:0000313" key="3">
    <source>
        <dbReference type="Proteomes" id="UP000214760"/>
    </source>
</evidence>
<keyword evidence="2" id="KW-0378">Hydrolase</keyword>
<dbReference type="CDD" id="cd03408">
    <property type="entry name" value="SPFH_like_u1"/>
    <property type="match status" value="1"/>
</dbReference>
<protein>
    <submittedName>
        <fullName evidence="2">Membrane protease subunit, stomatin/prohibitin family, contains C-terminal Zn-ribbon domain</fullName>
    </submittedName>
</protein>
<sequence>MAVIDVVRFDGLRSREWLIYKYPSEELSLGTQLIVQTGQVALFVKGGMIADVFFPGTYTLTTENLPILKSLVNLPFGGKTPFSAEVYFVNTTVRLDINWGTIDPIQLIDPKYYVKLRIRAFGQMGLKIIDPSTLFKELIGGMQQADIVKFDRVKEYYRGILVIKAKSAIAQAIITDGISALEISTKLESLSEKVKAEVASEFERYGFTVLNFFIQSINFPDEDFEKINKILEDKAAFEIMGDGRYATKRSFDVYEGAANNQNGVAGAVAAGGIGLGAAINMSTSMSQTIGNPLQRGETKECVSCGAQIPIEAKFCPQCGFNNSDIKCECGKILASGTKFCPECGKKVE</sequence>
<dbReference type="Pfam" id="PF13421">
    <property type="entry name" value="Band_7_1"/>
    <property type="match status" value="1"/>
</dbReference>
<dbReference type="EMBL" id="FOZC01000001">
    <property type="protein sequence ID" value="SFR64858.1"/>
    <property type="molecule type" value="Genomic_DNA"/>
</dbReference>
<dbReference type="InterPro" id="IPR036013">
    <property type="entry name" value="Band_7/SPFH_dom_sf"/>
</dbReference>
<name>A0A1I6IDS9_9FIRM</name>
<dbReference type="GO" id="GO:0006508">
    <property type="term" value="P:proteolysis"/>
    <property type="evidence" value="ECO:0007669"/>
    <property type="project" value="UniProtKB-KW"/>
</dbReference>
<dbReference type="PANTHER" id="PTHR37826">
    <property type="entry name" value="FLOTILLIN BAND_7_5 DOMAIN PROTEIN"/>
    <property type="match status" value="1"/>
</dbReference>
<gene>
    <name evidence="2" type="ORF">SAMN02910262_00275</name>
</gene>
<dbReference type="PANTHER" id="PTHR37826:SF2">
    <property type="entry name" value="ZINC-RIBBON DOMAIN-CONTAINING PROTEIN"/>
    <property type="match status" value="1"/>
</dbReference>
<dbReference type="RefSeq" id="WP_031471247.1">
    <property type="nucleotide sequence ID" value="NZ_FOZC01000001.1"/>
</dbReference>
<evidence type="ECO:0000313" key="2">
    <source>
        <dbReference type="EMBL" id="SFR64858.1"/>
    </source>
</evidence>
<reference evidence="2 3" key="1">
    <citation type="submission" date="2016-10" db="EMBL/GenBank/DDBJ databases">
        <authorList>
            <person name="de Groot N.N."/>
        </authorList>
    </citation>
    <scope>NUCLEOTIDE SEQUENCE [LARGE SCALE GENOMIC DNA]</scope>
    <source>
        <strain evidence="2 3">F</strain>
    </source>
</reference>
<dbReference type="AlphaFoldDB" id="A0A1I6IDS9"/>
<feature type="domain" description="SPFH" evidence="1">
    <location>
        <begin position="20"/>
        <end position="229"/>
    </location>
</feature>
<keyword evidence="2" id="KW-0645">Protease</keyword>
<dbReference type="SUPFAM" id="SSF117892">
    <property type="entry name" value="Band 7/SPFH domain"/>
    <property type="match status" value="1"/>
</dbReference>
<organism evidence="2 3">
    <name type="scientific">[Clostridium] aminophilum</name>
    <dbReference type="NCBI Taxonomy" id="1526"/>
    <lineage>
        <taxon>Bacteria</taxon>
        <taxon>Bacillati</taxon>
        <taxon>Bacillota</taxon>
        <taxon>Clostridia</taxon>
        <taxon>Lachnospirales</taxon>
        <taxon>Lachnospiraceae</taxon>
    </lineage>
</organism>
<proteinExistence type="predicted"/>